<evidence type="ECO:0000313" key="18">
    <source>
        <dbReference type="EMBL" id="SDJ40549.1"/>
    </source>
</evidence>
<feature type="domain" description="ABC transporter" evidence="17">
    <location>
        <begin position="498"/>
        <end position="816"/>
    </location>
</feature>
<comment type="similarity">
    <text evidence="14">Belongs to the ABC transporter superfamily. UvrA family.</text>
</comment>
<evidence type="ECO:0000256" key="9">
    <source>
        <dbReference type="ARBA" id="ARBA00022833"/>
    </source>
</evidence>
<feature type="domain" description="ABC transporter" evidence="17">
    <location>
        <begin position="1"/>
        <end position="488"/>
    </location>
</feature>
<dbReference type="PANTHER" id="PTHR43152:SF3">
    <property type="entry name" value="UVRABC SYSTEM PROTEIN A"/>
    <property type="match status" value="1"/>
</dbReference>
<dbReference type="Pfam" id="PF00005">
    <property type="entry name" value="ABC_tran"/>
    <property type="match status" value="1"/>
</dbReference>
<keyword evidence="5" id="KW-0547">Nucleotide-binding</keyword>
<comment type="subcellular location">
    <subcellularLocation>
        <location evidence="1">Cytoplasm</location>
    </subcellularLocation>
</comment>
<dbReference type="Gene3D" id="1.20.1580.10">
    <property type="entry name" value="ABC transporter ATPase like domain"/>
    <property type="match status" value="2"/>
</dbReference>
<name>A0A1G8TG25_9CLOT</name>
<evidence type="ECO:0000256" key="14">
    <source>
        <dbReference type="ARBA" id="ARBA00038000"/>
    </source>
</evidence>
<keyword evidence="6" id="KW-0227">DNA damage</keyword>
<dbReference type="InterPro" id="IPR017871">
    <property type="entry name" value="ABC_transporter-like_CS"/>
</dbReference>
<evidence type="ECO:0000256" key="2">
    <source>
        <dbReference type="ARBA" id="ARBA00022490"/>
    </source>
</evidence>
<evidence type="ECO:0000256" key="8">
    <source>
        <dbReference type="ARBA" id="ARBA00022771"/>
    </source>
</evidence>
<keyword evidence="7" id="KW-0228">DNA excision</keyword>
<keyword evidence="13" id="KW-0234">DNA repair</keyword>
<dbReference type="InterPro" id="IPR003593">
    <property type="entry name" value="AAA+_ATPase"/>
</dbReference>
<keyword evidence="4" id="KW-0677">Repeat</keyword>
<evidence type="ECO:0000256" key="5">
    <source>
        <dbReference type="ARBA" id="ARBA00022741"/>
    </source>
</evidence>
<dbReference type="Gene3D" id="1.10.8.280">
    <property type="entry name" value="ABC transporter ATPase domain-like"/>
    <property type="match status" value="1"/>
</dbReference>
<keyword evidence="8" id="KW-0863">Zinc-finger</keyword>
<dbReference type="GO" id="GO:0006281">
    <property type="term" value="P:DNA repair"/>
    <property type="evidence" value="ECO:0007669"/>
    <property type="project" value="UniProtKB-KW"/>
</dbReference>
<dbReference type="EMBL" id="FNDZ01000020">
    <property type="protein sequence ID" value="SDJ40549.1"/>
    <property type="molecule type" value="Genomic_DNA"/>
</dbReference>
<dbReference type="Pfam" id="PF17755">
    <property type="entry name" value="UvrA_DNA-bind"/>
    <property type="match status" value="1"/>
</dbReference>
<dbReference type="InterPro" id="IPR041552">
    <property type="entry name" value="UvrA_DNA-bd"/>
</dbReference>
<dbReference type="GO" id="GO:0016887">
    <property type="term" value="F:ATP hydrolysis activity"/>
    <property type="evidence" value="ECO:0007669"/>
    <property type="project" value="InterPro"/>
</dbReference>
<evidence type="ECO:0000256" key="4">
    <source>
        <dbReference type="ARBA" id="ARBA00022737"/>
    </source>
</evidence>
<dbReference type="Proteomes" id="UP000183255">
    <property type="component" value="Unassembled WGS sequence"/>
</dbReference>
<evidence type="ECO:0000256" key="11">
    <source>
        <dbReference type="ARBA" id="ARBA00022881"/>
    </source>
</evidence>
<evidence type="ECO:0000256" key="1">
    <source>
        <dbReference type="ARBA" id="ARBA00004496"/>
    </source>
</evidence>
<keyword evidence="9" id="KW-0862">Zinc</keyword>
<dbReference type="GO" id="GO:0003677">
    <property type="term" value="F:DNA binding"/>
    <property type="evidence" value="ECO:0007669"/>
    <property type="project" value="UniProtKB-KW"/>
</dbReference>
<reference evidence="18 19" key="1">
    <citation type="submission" date="2016-10" db="EMBL/GenBank/DDBJ databases">
        <authorList>
            <person name="de Groot N.N."/>
        </authorList>
    </citation>
    <scope>NUCLEOTIDE SEQUENCE [LARGE SCALE GENOMIC DNA]</scope>
    <source>
        <strain evidence="18 19">CGMCC 1.5058</strain>
    </source>
</reference>
<protein>
    <recommendedName>
        <fullName evidence="15">UvrABC system protein A</fullName>
    </recommendedName>
    <alternativeName>
        <fullName evidence="16">Excinuclease ABC subunit A</fullName>
    </alternativeName>
</protein>
<dbReference type="SMART" id="SM00382">
    <property type="entry name" value="AAA"/>
    <property type="match status" value="2"/>
</dbReference>
<keyword evidence="2" id="KW-0963">Cytoplasm</keyword>
<evidence type="ECO:0000256" key="16">
    <source>
        <dbReference type="ARBA" id="ARBA00042156"/>
    </source>
</evidence>
<evidence type="ECO:0000259" key="17">
    <source>
        <dbReference type="PROSITE" id="PS50893"/>
    </source>
</evidence>
<dbReference type="GO" id="GO:0005737">
    <property type="term" value="C:cytoplasm"/>
    <property type="evidence" value="ECO:0007669"/>
    <property type="project" value="UniProtKB-SubCell"/>
</dbReference>
<dbReference type="GO" id="GO:0005524">
    <property type="term" value="F:ATP binding"/>
    <property type="evidence" value="ECO:0007669"/>
    <property type="project" value="UniProtKB-KW"/>
</dbReference>
<evidence type="ECO:0000256" key="15">
    <source>
        <dbReference type="ARBA" id="ARBA00039316"/>
    </source>
</evidence>
<organism evidence="18 19">
    <name type="scientific">Proteiniclasticum ruminis</name>
    <dbReference type="NCBI Taxonomy" id="398199"/>
    <lineage>
        <taxon>Bacteria</taxon>
        <taxon>Bacillati</taxon>
        <taxon>Bacillota</taxon>
        <taxon>Clostridia</taxon>
        <taxon>Eubacteriales</taxon>
        <taxon>Clostridiaceae</taxon>
        <taxon>Proteiniclasticum</taxon>
    </lineage>
</organism>
<dbReference type="GO" id="GO:0004518">
    <property type="term" value="F:nuclease activity"/>
    <property type="evidence" value="ECO:0007669"/>
    <property type="project" value="UniProtKB-KW"/>
</dbReference>
<dbReference type="GO" id="GO:0008270">
    <property type="term" value="F:zinc ion binding"/>
    <property type="evidence" value="ECO:0007669"/>
    <property type="project" value="UniProtKB-KW"/>
</dbReference>
<proteinExistence type="inferred from homology"/>
<keyword evidence="3" id="KW-0479">Metal-binding</keyword>
<keyword evidence="12" id="KW-0238">DNA-binding</keyword>
<evidence type="ECO:0000256" key="6">
    <source>
        <dbReference type="ARBA" id="ARBA00022763"/>
    </source>
</evidence>
<dbReference type="PROSITE" id="PS00211">
    <property type="entry name" value="ABC_TRANSPORTER_1"/>
    <property type="match status" value="1"/>
</dbReference>
<evidence type="ECO:0000256" key="3">
    <source>
        <dbReference type="ARBA" id="ARBA00022723"/>
    </source>
</evidence>
<evidence type="ECO:0000256" key="12">
    <source>
        <dbReference type="ARBA" id="ARBA00023125"/>
    </source>
</evidence>
<dbReference type="PANTHER" id="PTHR43152">
    <property type="entry name" value="UVRABC SYSTEM PROTEIN A"/>
    <property type="match status" value="1"/>
</dbReference>
<evidence type="ECO:0000313" key="19">
    <source>
        <dbReference type="Proteomes" id="UP000183255"/>
    </source>
</evidence>
<evidence type="ECO:0000256" key="7">
    <source>
        <dbReference type="ARBA" id="ARBA00022769"/>
    </source>
</evidence>
<dbReference type="PROSITE" id="PS50893">
    <property type="entry name" value="ABC_TRANSPORTER_2"/>
    <property type="match status" value="2"/>
</dbReference>
<gene>
    <name evidence="18" type="ORF">SAMN05421804_1201</name>
</gene>
<evidence type="ECO:0000256" key="10">
    <source>
        <dbReference type="ARBA" id="ARBA00022840"/>
    </source>
</evidence>
<dbReference type="InterPro" id="IPR027417">
    <property type="entry name" value="P-loop_NTPase"/>
</dbReference>
<dbReference type="Gene3D" id="3.40.50.300">
    <property type="entry name" value="P-loop containing nucleotide triphosphate hydrolases"/>
    <property type="match status" value="2"/>
</dbReference>
<dbReference type="InterPro" id="IPR003439">
    <property type="entry name" value="ABC_transporter-like_ATP-bd"/>
</dbReference>
<accession>A0A1G8TG25</accession>
<sequence length="821" mass="91078">MKPQNSMSIRNATEGNLKGVSLDLPKNKLVVFTGVSGSGKSTLAMDVLYQECQRQYLEAMGYQGIRKPKVDEILNTSPAIKVSQDAYHKNPRSTVGTVTNLYTDLRMIFEKLHRRSCPHCQNEISASDAEDRLVKVSGGFTVYMDCPVCGKEMEKLTRSHFSYNTREGACPKCQGLGEVLKINLRGVIHEELSLEGGAVTYWDHGYKEYQVTSVNAAFRYYGEKPTADRPVSEYSEGERILLFYGAESEEAKEFYKDVPIPKKVADGRFEGILTTIWRRLQDKGSVTAQLEQFFERGTCELCNGNKLNALSAGVSVEGKSITEVSGYSLEELFKWVVGIKESISDSRKDMVEVFLQDMETKIKRLLHAGIGYLQLERQTMTLSGGEAQRMKLASILDATISGIVYLMDEPTMGLHPKDTEGIIDILEGVRDRGNTVIAIEHDVDVMKASEHIVDIGPFAGRQGGEIVASGTMEELKEISGSLTGKYLRERTGFKEKPYRSHDKGYLEIENATKFNLKGIDVKIPRGVMTAITGVSGSGKSTLVFEVLGKGDTDAASGENIVRGTGEMDKIILVEQSPLTRMKRSNVATFSGIFSEVRKLFSSLKDAKEKGLKANDFSFNTKGGRCERCEGLGYVESNMLFFENIEIVCPVCDGKQFQDHVLSVEYEGRNIHDVLKLPVEEAHALFHDIKPMKKILSLLEDVGLGYLELGQTLTTLSGGEGQRLKLAKELLEQKGRNNLYLIDEPTVGLHMRDVEHFLLLLEKMVEAGNTVVLVEHNTQVMEACDWIVDLGPEGGILGGNVLAEGTPKEIRENKKSVTGRYL</sequence>
<keyword evidence="10" id="KW-0067">ATP-binding</keyword>
<evidence type="ECO:0000256" key="13">
    <source>
        <dbReference type="ARBA" id="ARBA00023204"/>
    </source>
</evidence>
<dbReference type="SUPFAM" id="SSF52540">
    <property type="entry name" value="P-loop containing nucleoside triphosphate hydrolases"/>
    <property type="match status" value="3"/>
</dbReference>
<keyword evidence="11" id="KW-0267">Excision nuclease</keyword>
<dbReference type="AlphaFoldDB" id="A0A1G8TG25"/>